<dbReference type="CDD" id="cd00586">
    <property type="entry name" value="4HBT"/>
    <property type="match status" value="1"/>
</dbReference>
<dbReference type="InterPro" id="IPR029069">
    <property type="entry name" value="HotDog_dom_sf"/>
</dbReference>
<gene>
    <name evidence="1" type="ORF">ABXZ36_14185</name>
</gene>
<sequence length="181" mass="21318">MIYYWCSILKILVLRNLQSEVKYDQTIRRSFRVGLFDCDGLRVMTAAKYPIYMDFVRWELIARSKLFNAIVKRGLAPTLGSQKIIYRKPLKIWSKFDVVLKSVGMDDKWIYHVHYFEQENEVKAIGITRALIWKRNVPTALTDIMKEVGATEKTVPPSWVLKIFEDDKEIIEHANHLKQPK</sequence>
<organism evidence="1 2">
    <name type="scientific">Sediminicola arcticus</name>
    <dbReference type="NCBI Taxonomy" id="1574308"/>
    <lineage>
        <taxon>Bacteria</taxon>
        <taxon>Pseudomonadati</taxon>
        <taxon>Bacteroidota</taxon>
        <taxon>Flavobacteriia</taxon>
        <taxon>Flavobacteriales</taxon>
        <taxon>Flavobacteriaceae</taxon>
        <taxon>Sediminicola</taxon>
    </lineage>
</organism>
<comment type="caution">
    <text evidence="1">The sequence shown here is derived from an EMBL/GenBank/DDBJ whole genome shotgun (WGS) entry which is preliminary data.</text>
</comment>
<keyword evidence="2" id="KW-1185">Reference proteome</keyword>
<name>A0ABV2SXB8_9FLAO</name>
<dbReference type="Pfam" id="PF13279">
    <property type="entry name" value="4HBT_2"/>
    <property type="match status" value="1"/>
</dbReference>
<dbReference type="EMBL" id="JBEXAE010000008">
    <property type="protein sequence ID" value="MET6991795.1"/>
    <property type="molecule type" value="Genomic_DNA"/>
</dbReference>
<dbReference type="PANTHER" id="PTHR12475:SF4">
    <property type="entry name" value="PROTEIN THEM6"/>
    <property type="match status" value="1"/>
</dbReference>
<accession>A0ABV2SXB8</accession>
<evidence type="ECO:0000313" key="2">
    <source>
        <dbReference type="Proteomes" id="UP001549799"/>
    </source>
</evidence>
<dbReference type="SUPFAM" id="SSF54637">
    <property type="entry name" value="Thioesterase/thiol ester dehydrase-isomerase"/>
    <property type="match status" value="1"/>
</dbReference>
<proteinExistence type="predicted"/>
<evidence type="ECO:0000313" key="1">
    <source>
        <dbReference type="EMBL" id="MET6991795.1"/>
    </source>
</evidence>
<reference evidence="1 2" key="1">
    <citation type="submission" date="2024-07" db="EMBL/GenBank/DDBJ databases">
        <title>The genome sequence of type strain Sediminicola arcticus GDMCC 1.2805.</title>
        <authorList>
            <person name="Liu Y."/>
        </authorList>
    </citation>
    <scope>NUCLEOTIDE SEQUENCE [LARGE SCALE GENOMIC DNA]</scope>
    <source>
        <strain evidence="1 2">GDMCC 1.2805</strain>
    </source>
</reference>
<protein>
    <submittedName>
        <fullName evidence="1">Thioesterase family protein</fullName>
    </submittedName>
</protein>
<dbReference type="Gene3D" id="3.10.129.10">
    <property type="entry name" value="Hotdog Thioesterase"/>
    <property type="match status" value="1"/>
</dbReference>
<dbReference type="Proteomes" id="UP001549799">
    <property type="component" value="Unassembled WGS sequence"/>
</dbReference>
<dbReference type="InterPro" id="IPR051490">
    <property type="entry name" value="THEM6_lcsJ_thioesterase"/>
</dbReference>
<dbReference type="PANTHER" id="PTHR12475">
    <property type="match status" value="1"/>
</dbReference>
<dbReference type="RefSeq" id="WP_354616340.1">
    <property type="nucleotide sequence ID" value="NZ_JBEXAE010000008.1"/>
</dbReference>